<keyword evidence="2" id="KW-1185">Reference proteome</keyword>
<dbReference type="KEGG" id="dfa:DFA_06742"/>
<protein>
    <submittedName>
        <fullName evidence="1">Uncharacterized protein</fullName>
    </submittedName>
</protein>
<sequence>MKKNNEFVAIYLFLEISRLEMIDRITKRQNDIATYRDNLKNDTLSNYTPMVDTRPPVLVIIDIVRYAWEMDKMTDMSGFTTTHYKRKRGYKDERVRTLANDVSQPIDNIACAIKQPTNLTTQCIMLVGVALQPSIGVVILLQGITKLRLVDITSQYDQLFESVLCAMPNLDSLVFESTDGYADVYRPTLKQLSFNDGCHEYLSILKRHSQQP</sequence>
<dbReference type="GeneID" id="14870025"/>
<evidence type="ECO:0000313" key="1">
    <source>
        <dbReference type="EMBL" id="EGG18075.1"/>
    </source>
</evidence>
<dbReference type="Proteomes" id="UP000007797">
    <property type="component" value="Unassembled WGS sequence"/>
</dbReference>
<organism evidence="1 2">
    <name type="scientific">Cavenderia fasciculata</name>
    <name type="common">Slime mold</name>
    <name type="synonym">Dictyostelium fasciculatum</name>
    <dbReference type="NCBI Taxonomy" id="261658"/>
    <lineage>
        <taxon>Eukaryota</taxon>
        <taxon>Amoebozoa</taxon>
        <taxon>Evosea</taxon>
        <taxon>Eumycetozoa</taxon>
        <taxon>Dictyostelia</taxon>
        <taxon>Acytosteliales</taxon>
        <taxon>Cavenderiaceae</taxon>
        <taxon>Cavenderia</taxon>
    </lineage>
</organism>
<name>F4Q255_CACFS</name>
<dbReference type="AlphaFoldDB" id="F4Q255"/>
<reference evidence="2" key="1">
    <citation type="journal article" date="2011" name="Genome Res.">
        <title>Phylogeny-wide analysis of social amoeba genomes highlights ancient origins for complex intercellular communication.</title>
        <authorList>
            <person name="Heidel A.J."/>
            <person name="Lawal H.M."/>
            <person name="Felder M."/>
            <person name="Schilde C."/>
            <person name="Helps N.R."/>
            <person name="Tunggal B."/>
            <person name="Rivero F."/>
            <person name="John U."/>
            <person name="Schleicher M."/>
            <person name="Eichinger L."/>
            <person name="Platzer M."/>
            <person name="Noegel A.A."/>
            <person name="Schaap P."/>
            <person name="Gloeckner G."/>
        </authorList>
    </citation>
    <scope>NUCLEOTIDE SEQUENCE [LARGE SCALE GENOMIC DNA]</scope>
    <source>
        <strain evidence="2">SH3</strain>
    </source>
</reference>
<gene>
    <name evidence="1" type="ORF">DFA_06742</name>
</gene>
<accession>F4Q255</accession>
<dbReference type="RefSeq" id="XP_004366116.1">
    <property type="nucleotide sequence ID" value="XM_004366059.1"/>
</dbReference>
<proteinExistence type="predicted"/>
<evidence type="ECO:0000313" key="2">
    <source>
        <dbReference type="Proteomes" id="UP000007797"/>
    </source>
</evidence>
<dbReference type="EMBL" id="GL883020">
    <property type="protein sequence ID" value="EGG18075.1"/>
    <property type="molecule type" value="Genomic_DNA"/>
</dbReference>